<feature type="signal peptide" evidence="1">
    <location>
        <begin position="1"/>
        <end position="21"/>
    </location>
</feature>
<dbReference type="Proteomes" id="UP000886861">
    <property type="component" value="Unassembled WGS sequence"/>
</dbReference>
<gene>
    <name evidence="2" type="ORF">IAA62_02820</name>
</gene>
<dbReference type="AlphaFoldDB" id="A0A9D1SZ10"/>
<evidence type="ECO:0008006" key="4">
    <source>
        <dbReference type="Google" id="ProtNLM"/>
    </source>
</evidence>
<name>A0A9D1SZ10_9FIRM</name>
<evidence type="ECO:0000256" key="1">
    <source>
        <dbReference type="SAM" id="SignalP"/>
    </source>
</evidence>
<evidence type="ECO:0000313" key="3">
    <source>
        <dbReference type="Proteomes" id="UP000886861"/>
    </source>
</evidence>
<proteinExistence type="predicted"/>
<sequence length="138" mass="15275">MKKFFSLFALMLIAVTCFVGCGGGATPVSGKTFTVENVRVGTQDVTASFTEEVSYKFYDNTFIFEMNVGEDDYTYFLGDYTYKDGTITPEIKRTVGSLENTSDPILQAFKGTNVTFAQEKLTIKASINGVEYIIIMAE</sequence>
<keyword evidence="1" id="KW-0732">Signal</keyword>
<protein>
    <recommendedName>
        <fullName evidence="4">Lipoprotein</fullName>
    </recommendedName>
</protein>
<accession>A0A9D1SZ10</accession>
<organism evidence="2 3">
    <name type="scientific">Candidatus Caccopulliclostridium gallistercoris</name>
    <dbReference type="NCBI Taxonomy" id="2840719"/>
    <lineage>
        <taxon>Bacteria</taxon>
        <taxon>Bacillati</taxon>
        <taxon>Bacillota</taxon>
        <taxon>Clostridia</taxon>
        <taxon>Candidatus Caccopulliclostridium</taxon>
    </lineage>
</organism>
<reference evidence="2" key="1">
    <citation type="submission" date="2020-10" db="EMBL/GenBank/DDBJ databases">
        <authorList>
            <person name="Gilroy R."/>
        </authorList>
    </citation>
    <scope>NUCLEOTIDE SEQUENCE</scope>
    <source>
        <strain evidence="2">CHK186-9395</strain>
    </source>
</reference>
<dbReference type="EMBL" id="DVOJ01000010">
    <property type="protein sequence ID" value="HIV01467.1"/>
    <property type="molecule type" value="Genomic_DNA"/>
</dbReference>
<feature type="chain" id="PRO_5039557097" description="Lipoprotein" evidence="1">
    <location>
        <begin position="22"/>
        <end position="138"/>
    </location>
</feature>
<reference evidence="2" key="2">
    <citation type="journal article" date="2021" name="PeerJ">
        <title>Extensive microbial diversity within the chicken gut microbiome revealed by metagenomics and culture.</title>
        <authorList>
            <person name="Gilroy R."/>
            <person name="Ravi A."/>
            <person name="Getino M."/>
            <person name="Pursley I."/>
            <person name="Horton D.L."/>
            <person name="Alikhan N.F."/>
            <person name="Baker D."/>
            <person name="Gharbi K."/>
            <person name="Hall N."/>
            <person name="Watson M."/>
            <person name="Adriaenssens E.M."/>
            <person name="Foster-Nyarko E."/>
            <person name="Jarju S."/>
            <person name="Secka A."/>
            <person name="Antonio M."/>
            <person name="Oren A."/>
            <person name="Chaudhuri R.R."/>
            <person name="La Ragione R."/>
            <person name="Hildebrand F."/>
            <person name="Pallen M.J."/>
        </authorList>
    </citation>
    <scope>NUCLEOTIDE SEQUENCE</scope>
    <source>
        <strain evidence="2">CHK186-9395</strain>
    </source>
</reference>
<evidence type="ECO:0000313" key="2">
    <source>
        <dbReference type="EMBL" id="HIV01467.1"/>
    </source>
</evidence>
<comment type="caution">
    <text evidence="2">The sequence shown here is derived from an EMBL/GenBank/DDBJ whole genome shotgun (WGS) entry which is preliminary data.</text>
</comment>